<protein>
    <submittedName>
        <fullName evidence="4">LytR C-terminal domain-containing protein</fullName>
    </submittedName>
</protein>
<evidence type="ECO:0000256" key="2">
    <source>
        <dbReference type="SAM" id="Phobius"/>
    </source>
</evidence>
<sequence length="192" mass="20193">MSKPSRDRFDDVPRSSGRVGAHRAEAPGMNGWVVLLWSFVAALVLIIGGIFGSLVVMGRVSLFPEAVPTAVPTPEETGVVDTSISVLILNGTPDEGLDTQMRDLLINNGWASDIVFAGDSSSQDFAATTVFYLNDEDELAAIGLANLLGGAAVQQSDYYSGQTEDGQKQFTVVIGLDRSSSASETPGETPAP</sequence>
<gene>
    <name evidence="4" type="ORF">PWF71_12695</name>
</gene>
<keyword evidence="2" id="KW-1133">Transmembrane helix</keyword>
<feature type="domain" description="LytR/CpsA/Psr regulator C-terminal" evidence="3">
    <location>
        <begin position="84"/>
        <end position="177"/>
    </location>
</feature>
<evidence type="ECO:0000256" key="1">
    <source>
        <dbReference type="SAM" id="MobiDB-lite"/>
    </source>
</evidence>
<dbReference type="InterPro" id="IPR027381">
    <property type="entry name" value="LytR/CpsA/Psr_C"/>
</dbReference>
<feature type="region of interest" description="Disordered" evidence="1">
    <location>
        <begin position="1"/>
        <end position="21"/>
    </location>
</feature>
<organism evidence="4 5">
    <name type="scientific">Microbacterium maritypicum</name>
    <name type="common">Microbacterium liquefaciens</name>
    <dbReference type="NCBI Taxonomy" id="33918"/>
    <lineage>
        <taxon>Bacteria</taxon>
        <taxon>Bacillati</taxon>
        <taxon>Actinomycetota</taxon>
        <taxon>Actinomycetes</taxon>
        <taxon>Micrococcales</taxon>
        <taxon>Microbacteriaceae</taxon>
        <taxon>Microbacterium</taxon>
    </lineage>
</organism>
<dbReference type="Gene3D" id="3.30.70.2390">
    <property type="match status" value="1"/>
</dbReference>
<keyword evidence="2" id="KW-0812">Transmembrane</keyword>
<reference evidence="4" key="1">
    <citation type="submission" date="2023-02" db="EMBL/GenBank/DDBJ databases">
        <title>Genome sequence of Microbacterium liquefaciens B1075.</title>
        <authorList>
            <person name="Cao J."/>
            <person name="Li X."/>
        </authorList>
    </citation>
    <scope>NUCLEOTIDE SEQUENCE</scope>
    <source>
        <strain evidence="4">B1075</strain>
    </source>
</reference>
<dbReference type="GeneID" id="87016593"/>
<name>A0AAJ5SLU4_MICMQ</name>
<accession>A0AAJ5SLU4</accession>
<feature type="compositionally biased region" description="Basic and acidic residues" evidence="1">
    <location>
        <begin position="1"/>
        <end position="13"/>
    </location>
</feature>
<evidence type="ECO:0000313" key="5">
    <source>
        <dbReference type="Proteomes" id="UP001214756"/>
    </source>
</evidence>
<dbReference type="Pfam" id="PF13399">
    <property type="entry name" value="LytR_C"/>
    <property type="match status" value="1"/>
</dbReference>
<evidence type="ECO:0000259" key="3">
    <source>
        <dbReference type="Pfam" id="PF13399"/>
    </source>
</evidence>
<dbReference type="AlphaFoldDB" id="A0AAJ5SLU4"/>
<proteinExistence type="predicted"/>
<dbReference type="Proteomes" id="UP001214756">
    <property type="component" value="Chromosome"/>
</dbReference>
<feature type="transmembrane region" description="Helical" evidence="2">
    <location>
        <begin position="32"/>
        <end position="56"/>
    </location>
</feature>
<keyword evidence="2" id="KW-0472">Membrane</keyword>
<dbReference type="EMBL" id="CP118606">
    <property type="protein sequence ID" value="WEF20138.1"/>
    <property type="molecule type" value="Genomic_DNA"/>
</dbReference>
<dbReference type="RefSeq" id="WP_031205557.1">
    <property type="nucleotide sequence ID" value="NZ_CBDRLE010000001.1"/>
</dbReference>
<evidence type="ECO:0000313" key="4">
    <source>
        <dbReference type="EMBL" id="WEF20138.1"/>
    </source>
</evidence>